<proteinExistence type="predicted"/>
<keyword evidence="3" id="KW-1185">Reference proteome</keyword>
<dbReference type="Gene3D" id="3.40.630.30">
    <property type="match status" value="1"/>
</dbReference>
<dbReference type="EMBL" id="JAVRHV010000001">
    <property type="protein sequence ID" value="MDT0552216.1"/>
    <property type="molecule type" value="Genomic_DNA"/>
</dbReference>
<dbReference type="InterPro" id="IPR051531">
    <property type="entry name" value="N-acetyltransferase"/>
</dbReference>
<dbReference type="PROSITE" id="PS51186">
    <property type="entry name" value="GNAT"/>
    <property type="match status" value="1"/>
</dbReference>
<gene>
    <name evidence="2" type="ORF">RM519_03055</name>
</gene>
<dbReference type="InterPro" id="IPR000182">
    <property type="entry name" value="GNAT_dom"/>
</dbReference>
<sequence length="169" mass="19624">MTEGVLFETQRLIVRKLILTDLKAFHELQGNPNVMRFVNSKVGDFNENKLELDRLIQFYDKPGNEFQIYAVILKNTQNLIGTVALVKMDGEEEIGYRFIERLWGNGFGKEIVPALIEHCRKLGISEIVAYAAYENKASLKIIEQNDFVYEKDSFAEDIDQLERKYKLKL</sequence>
<organism evidence="2 3">
    <name type="scientific">Urechidicola vernalis</name>
    <dbReference type="NCBI Taxonomy" id="3075600"/>
    <lineage>
        <taxon>Bacteria</taxon>
        <taxon>Pseudomonadati</taxon>
        <taxon>Bacteroidota</taxon>
        <taxon>Flavobacteriia</taxon>
        <taxon>Flavobacteriales</taxon>
        <taxon>Flavobacteriaceae</taxon>
        <taxon>Urechidicola</taxon>
    </lineage>
</organism>
<feature type="domain" description="N-acetyltransferase" evidence="1">
    <location>
        <begin position="12"/>
        <end position="168"/>
    </location>
</feature>
<dbReference type="PANTHER" id="PTHR43792:SF1">
    <property type="entry name" value="N-ACETYLTRANSFERASE DOMAIN-CONTAINING PROTEIN"/>
    <property type="match status" value="1"/>
</dbReference>
<reference evidence="2 3" key="1">
    <citation type="submission" date="2023-09" db="EMBL/GenBank/DDBJ databases">
        <authorList>
            <person name="Rey-Velasco X."/>
        </authorList>
    </citation>
    <scope>NUCLEOTIDE SEQUENCE [LARGE SCALE GENOMIC DNA]</scope>
    <source>
        <strain evidence="2 3">P050</strain>
    </source>
</reference>
<dbReference type="SUPFAM" id="SSF55729">
    <property type="entry name" value="Acyl-CoA N-acyltransferases (Nat)"/>
    <property type="match status" value="1"/>
</dbReference>
<dbReference type="Pfam" id="PF13302">
    <property type="entry name" value="Acetyltransf_3"/>
    <property type="match status" value="1"/>
</dbReference>
<evidence type="ECO:0000259" key="1">
    <source>
        <dbReference type="PROSITE" id="PS51186"/>
    </source>
</evidence>
<comment type="caution">
    <text evidence="2">The sequence shown here is derived from an EMBL/GenBank/DDBJ whole genome shotgun (WGS) entry which is preliminary data.</text>
</comment>
<accession>A0ABU2Y1Y1</accession>
<name>A0ABU2Y1Y1_9FLAO</name>
<dbReference type="PANTHER" id="PTHR43792">
    <property type="entry name" value="GNAT FAMILY, PUTATIVE (AFU_ORTHOLOGUE AFUA_3G00765)-RELATED-RELATED"/>
    <property type="match status" value="1"/>
</dbReference>
<dbReference type="InterPro" id="IPR016181">
    <property type="entry name" value="Acyl_CoA_acyltransferase"/>
</dbReference>
<dbReference type="Proteomes" id="UP001252186">
    <property type="component" value="Unassembled WGS sequence"/>
</dbReference>
<dbReference type="RefSeq" id="WP_311592058.1">
    <property type="nucleotide sequence ID" value="NZ_JAVRHV010000001.1"/>
</dbReference>
<evidence type="ECO:0000313" key="2">
    <source>
        <dbReference type="EMBL" id="MDT0552216.1"/>
    </source>
</evidence>
<protein>
    <submittedName>
        <fullName evidence="2">GNAT family N-acetyltransferase</fullName>
    </submittedName>
</protein>
<evidence type="ECO:0000313" key="3">
    <source>
        <dbReference type="Proteomes" id="UP001252186"/>
    </source>
</evidence>